<name>B8IAQ7_METNO</name>
<dbReference type="AlphaFoldDB" id="B8IAQ7"/>
<dbReference type="KEGG" id="mno:Mnod_6298"/>
<protein>
    <submittedName>
        <fullName evidence="1">Uncharacterized protein</fullName>
    </submittedName>
</protein>
<evidence type="ECO:0000313" key="1">
    <source>
        <dbReference type="EMBL" id="ACL61102.1"/>
    </source>
</evidence>
<gene>
    <name evidence="1" type="ordered locus">Mnod_6298</name>
</gene>
<reference evidence="1 2" key="1">
    <citation type="submission" date="2009-01" db="EMBL/GenBank/DDBJ databases">
        <title>Complete sequence of chromosome of Methylobacterium nodulans ORS 2060.</title>
        <authorList>
            <consortium name="US DOE Joint Genome Institute"/>
            <person name="Lucas S."/>
            <person name="Copeland A."/>
            <person name="Lapidus A."/>
            <person name="Glavina del Rio T."/>
            <person name="Dalin E."/>
            <person name="Tice H."/>
            <person name="Bruce D."/>
            <person name="Goodwin L."/>
            <person name="Pitluck S."/>
            <person name="Sims D."/>
            <person name="Brettin T."/>
            <person name="Detter J.C."/>
            <person name="Han C."/>
            <person name="Larimer F."/>
            <person name="Land M."/>
            <person name="Hauser L."/>
            <person name="Kyrpides N."/>
            <person name="Ivanova N."/>
            <person name="Marx C.J."/>
            <person name="Richardson P."/>
        </authorList>
    </citation>
    <scope>NUCLEOTIDE SEQUENCE [LARGE SCALE GENOMIC DNA]</scope>
    <source>
        <strain evidence="2">LMG 21967 / CNCM I-2342 / ORS 2060</strain>
    </source>
</reference>
<dbReference type="Proteomes" id="UP000008207">
    <property type="component" value="Chromosome"/>
</dbReference>
<dbReference type="HOGENOM" id="CLU_3330028_0_0_5"/>
<dbReference type="EMBL" id="CP001349">
    <property type="protein sequence ID" value="ACL61102.1"/>
    <property type="molecule type" value="Genomic_DNA"/>
</dbReference>
<sequence length="38" mass="4204">MQCRRAGCVLTPAHLIPSRALLPDGRNEPHLDLNAETH</sequence>
<organism evidence="1 2">
    <name type="scientific">Methylobacterium nodulans (strain LMG 21967 / CNCM I-2342 / ORS 2060)</name>
    <dbReference type="NCBI Taxonomy" id="460265"/>
    <lineage>
        <taxon>Bacteria</taxon>
        <taxon>Pseudomonadati</taxon>
        <taxon>Pseudomonadota</taxon>
        <taxon>Alphaproteobacteria</taxon>
        <taxon>Hyphomicrobiales</taxon>
        <taxon>Methylobacteriaceae</taxon>
        <taxon>Methylobacterium</taxon>
    </lineage>
</organism>
<proteinExistence type="predicted"/>
<keyword evidence="2" id="KW-1185">Reference proteome</keyword>
<accession>B8IAQ7</accession>
<evidence type="ECO:0000313" key="2">
    <source>
        <dbReference type="Proteomes" id="UP000008207"/>
    </source>
</evidence>